<evidence type="ECO:0000313" key="3">
    <source>
        <dbReference type="Proteomes" id="UP001164746"/>
    </source>
</evidence>
<feature type="compositionally biased region" description="Low complexity" evidence="1">
    <location>
        <begin position="1"/>
        <end position="15"/>
    </location>
</feature>
<keyword evidence="3" id="KW-1185">Reference proteome</keyword>
<reference evidence="2" key="1">
    <citation type="submission" date="2022-11" db="EMBL/GenBank/DDBJ databases">
        <title>Centuries of genome instability and evolution in soft-shell clam transmissible cancer (bioRxiv).</title>
        <authorList>
            <person name="Hart S.F.M."/>
            <person name="Yonemitsu M.A."/>
            <person name="Giersch R.M."/>
            <person name="Beal B.F."/>
            <person name="Arriagada G."/>
            <person name="Davis B.W."/>
            <person name="Ostrander E.A."/>
            <person name="Goff S.P."/>
            <person name="Metzger M.J."/>
        </authorList>
    </citation>
    <scope>NUCLEOTIDE SEQUENCE</scope>
    <source>
        <strain evidence="2">MELC-2E11</strain>
        <tissue evidence="2">Siphon/mantle</tissue>
    </source>
</reference>
<feature type="non-terminal residue" evidence="2">
    <location>
        <position position="1"/>
    </location>
</feature>
<feature type="region of interest" description="Disordered" evidence="1">
    <location>
        <begin position="1"/>
        <end position="40"/>
    </location>
</feature>
<feature type="non-terminal residue" evidence="2">
    <location>
        <position position="75"/>
    </location>
</feature>
<accession>A0ABY7F9X9</accession>
<dbReference type="EMBL" id="CP111021">
    <property type="protein sequence ID" value="WAR17601.1"/>
    <property type="molecule type" value="Genomic_DNA"/>
</dbReference>
<proteinExistence type="predicted"/>
<gene>
    <name evidence="2" type="ORF">MAR_032195</name>
</gene>
<name>A0ABY7F9X9_MYAAR</name>
<dbReference type="Proteomes" id="UP001164746">
    <property type="component" value="Chromosome 10"/>
</dbReference>
<sequence>SARQSASSKNKQNSNTTFLGNITEDENKDNHIKRKSTQQSLALSLPSANKLIPIQKQPSTHVVSASEIETDLEIG</sequence>
<protein>
    <submittedName>
        <fullName evidence="2">Uncharacterized protein</fullName>
    </submittedName>
</protein>
<organism evidence="2 3">
    <name type="scientific">Mya arenaria</name>
    <name type="common">Soft-shell clam</name>
    <dbReference type="NCBI Taxonomy" id="6604"/>
    <lineage>
        <taxon>Eukaryota</taxon>
        <taxon>Metazoa</taxon>
        <taxon>Spiralia</taxon>
        <taxon>Lophotrochozoa</taxon>
        <taxon>Mollusca</taxon>
        <taxon>Bivalvia</taxon>
        <taxon>Autobranchia</taxon>
        <taxon>Heteroconchia</taxon>
        <taxon>Euheterodonta</taxon>
        <taxon>Imparidentia</taxon>
        <taxon>Neoheterodontei</taxon>
        <taxon>Myida</taxon>
        <taxon>Myoidea</taxon>
        <taxon>Myidae</taxon>
        <taxon>Mya</taxon>
    </lineage>
</organism>
<evidence type="ECO:0000313" key="2">
    <source>
        <dbReference type="EMBL" id="WAR17601.1"/>
    </source>
</evidence>
<evidence type="ECO:0000256" key="1">
    <source>
        <dbReference type="SAM" id="MobiDB-lite"/>
    </source>
</evidence>